<organism evidence="1 2">
    <name type="scientific">Vibrio navarrensis</name>
    <dbReference type="NCBI Taxonomy" id="29495"/>
    <lineage>
        <taxon>Bacteria</taxon>
        <taxon>Pseudomonadati</taxon>
        <taxon>Pseudomonadota</taxon>
        <taxon>Gammaproteobacteria</taxon>
        <taxon>Vibrionales</taxon>
        <taxon>Vibrionaceae</taxon>
        <taxon>Vibrio</taxon>
    </lineage>
</organism>
<accession>A0AAI9CYH0</accession>
<evidence type="ECO:0000313" key="1">
    <source>
        <dbReference type="EMBL" id="ELN6934695.1"/>
    </source>
</evidence>
<name>A0AAI9CYH0_9VIBR</name>
<evidence type="ECO:0000313" key="2">
    <source>
        <dbReference type="Proteomes" id="UP001253463"/>
    </source>
</evidence>
<dbReference type="AlphaFoldDB" id="A0AAI9CYH0"/>
<reference evidence="1" key="1">
    <citation type="submission" date="2023-10" db="EMBL/GenBank/DDBJ databases">
        <authorList>
            <consortium name="PulseNet: The National Subtyping Network for Foodborne Disease Surveillance"/>
        </authorList>
    </citation>
    <scope>NUCLEOTIDE SEQUENCE</scope>
    <source>
        <strain evidence="1">PNUSAV004886</strain>
    </source>
</reference>
<proteinExistence type="predicted"/>
<dbReference type="Proteomes" id="UP001253463">
    <property type="component" value="Unassembled WGS sequence"/>
</dbReference>
<gene>
    <name evidence="1" type="ORF">RZY48_004215</name>
</gene>
<sequence length="63" mass="7278">MRIKSKIFTFSSGFGFIKNKSEEIENALNVFIEKNEINEKEIISVTQSESEGKLLTITFLYKD</sequence>
<dbReference type="EMBL" id="ABNSCA010000048">
    <property type="protein sequence ID" value="ELN6934695.1"/>
    <property type="molecule type" value="Genomic_DNA"/>
</dbReference>
<dbReference type="RefSeq" id="WP_267327927.1">
    <property type="nucleotide sequence ID" value="NZ_JBEWCK010000055.1"/>
</dbReference>
<comment type="caution">
    <text evidence="1">The sequence shown here is derived from an EMBL/GenBank/DDBJ whole genome shotgun (WGS) entry which is preliminary data.</text>
</comment>
<protein>
    <submittedName>
        <fullName evidence="1">Uncharacterized protein</fullName>
    </submittedName>
</protein>